<dbReference type="AlphaFoldDB" id="A0A1I6HNE1"/>
<evidence type="ECO:0000313" key="6">
    <source>
        <dbReference type="EMBL" id="SFR55989.1"/>
    </source>
</evidence>
<dbReference type="InterPro" id="IPR007300">
    <property type="entry name" value="CidB/LrgB"/>
</dbReference>
<keyword evidence="4 5" id="KW-0472">Membrane</keyword>
<keyword evidence="7" id="KW-1185">Reference proteome</keyword>
<dbReference type="PANTHER" id="PTHR30249">
    <property type="entry name" value="PUTATIVE SEROTONIN TRANSPORTER"/>
    <property type="match status" value="1"/>
</dbReference>
<organism evidence="6 7">
    <name type="scientific">Marinobacter daqiaonensis</name>
    <dbReference type="NCBI Taxonomy" id="650891"/>
    <lineage>
        <taxon>Bacteria</taxon>
        <taxon>Pseudomonadati</taxon>
        <taxon>Pseudomonadota</taxon>
        <taxon>Gammaproteobacteria</taxon>
        <taxon>Pseudomonadales</taxon>
        <taxon>Marinobacteraceae</taxon>
        <taxon>Marinobacter</taxon>
    </lineage>
</organism>
<evidence type="ECO:0000256" key="1">
    <source>
        <dbReference type="ARBA" id="ARBA00004141"/>
    </source>
</evidence>
<evidence type="ECO:0000256" key="3">
    <source>
        <dbReference type="ARBA" id="ARBA00022989"/>
    </source>
</evidence>
<accession>A0A1I6HNE1</accession>
<dbReference type="OrthoDB" id="9811701at2"/>
<feature type="transmembrane region" description="Helical" evidence="5">
    <location>
        <begin position="159"/>
        <end position="179"/>
    </location>
</feature>
<evidence type="ECO:0000313" key="7">
    <source>
        <dbReference type="Proteomes" id="UP000198644"/>
    </source>
</evidence>
<feature type="transmembrane region" description="Helical" evidence="5">
    <location>
        <begin position="12"/>
        <end position="31"/>
    </location>
</feature>
<dbReference type="EMBL" id="FOYW01000001">
    <property type="protein sequence ID" value="SFR55989.1"/>
    <property type="molecule type" value="Genomic_DNA"/>
</dbReference>
<feature type="transmembrane region" description="Helical" evidence="5">
    <location>
        <begin position="100"/>
        <end position="126"/>
    </location>
</feature>
<gene>
    <name evidence="6" type="ORF">SAMN05216203_1376</name>
</gene>
<evidence type="ECO:0000256" key="2">
    <source>
        <dbReference type="ARBA" id="ARBA00022692"/>
    </source>
</evidence>
<dbReference type="Proteomes" id="UP000198644">
    <property type="component" value="Unassembled WGS sequence"/>
</dbReference>
<dbReference type="RefSeq" id="WP_092010075.1">
    <property type="nucleotide sequence ID" value="NZ_FOYW01000001.1"/>
</dbReference>
<dbReference type="Pfam" id="PF04172">
    <property type="entry name" value="LrgB"/>
    <property type="match status" value="1"/>
</dbReference>
<comment type="subcellular location">
    <subcellularLocation>
        <location evidence="1">Membrane</location>
        <topology evidence="1">Multi-pass membrane protein</topology>
    </subcellularLocation>
</comment>
<sequence length="241" mass="25061">MIEPDLTDIWVYLSASPLLGLTMTLAAYILAFNLYQRAGSSPLVNPVVVAVVMIILVLLLSGIPYQDYFEGAQFVHFLLGPATVALAVPLYQQLSRLRQLWLPVSIAIVSGVIIAAGSSIGLAWLLGASVETQLSLAPKSATAPVAMGISDTIGGLPSLTAVLVVVTGIVGAVLGTRLFELFGIRDESVRGIAMGVAAHGIGTARAFQVSKQMGAFSGLAMALSAFATALILPWLVALMGL</sequence>
<evidence type="ECO:0000256" key="4">
    <source>
        <dbReference type="ARBA" id="ARBA00023136"/>
    </source>
</evidence>
<dbReference type="STRING" id="650891.SAMN05216203_1376"/>
<feature type="transmembrane region" description="Helical" evidence="5">
    <location>
        <begin position="71"/>
        <end position="91"/>
    </location>
</feature>
<dbReference type="PANTHER" id="PTHR30249:SF0">
    <property type="entry name" value="PLASTIDAL GLYCOLATE_GLYCERATE TRANSLOCATOR 1, CHLOROPLASTIC"/>
    <property type="match status" value="1"/>
</dbReference>
<keyword evidence="3 5" id="KW-1133">Transmembrane helix</keyword>
<protein>
    <submittedName>
        <fullName evidence="6">TIGR00659 family protein</fullName>
    </submittedName>
</protein>
<feature type="transmembrane region" description="Helical" evidence="5">
    <location>
        <begin position="215"/>
        <end position="238"/>
    </location>
</feature>
<reference evidence="6 7" key="1">
    <citation type="submission" date="2016-10" db="EMBL/GenBank/DDBJ databases">
        <authorList>
            <person name="de Groot N.N."/>
        </authorList>
    </citation>
    <scope>NUCLEOTIDE SEQUENCE [LARGE SCALE GENOMIC DNA]</scope>
    <source>
        <strain evidence="6 7">CGMCC 1.9167</strain>
    </source>
</reference>
<evidence type="ECO:0000256" key="5">
    <source>
        <dbReference type="SAM" id="Phobius"/>
    </source>
</evidence>
<keyword evidence="2 5" id="KW-0812">Transmembrane</keyword>
<feature type="transmembrane region" description="Helical" evidence="5">
    <location>
        <begin position="43"/>
        <end position="65"/>
    </location>
</feature>
<proteinExistence type="predicted"/>
<name>A0A1I6HNE1_9GAMM</name>
<dbReference type="GO" id="GO:0016020">
    <property type="term" value="C:membrane"/>
    <property type="evidence" value="ECO:0007669"/>
    <property type="project" value="UniProtKB-SubCell"/>
</dbReference>